<evidence type="ECO:0000256" key="1">
    <source>
        <dbReference type="SAM" id="MobiDB-lite"/>
    </source>
</evidence>
<feature type="compositionally biased region" description="Acidic residues" evidence="1">
    <location>
        <begin position="87"/>
        <end position="97"/>
    </location>
</feature>
<sequence length="109" mass="13141">MVVPVQMKELVLNQGFQMYHLMNQKKKFHETLPMLMLKMKAIRMMKVMMKVMMEMMMMMMMRLEDEEEETRQEEEESFDLIPRTPKDDEDDGNGDEDQGLRITKEDVEN</sequence>
<protein>
    <submittedName>
        <fullName evidence="2">Uncharacterized protein</fullName>
    </submittedName>
</protein>
<reference evidence="2" key="1">
    <citation type="journal article" date="2019" name="Sci. Rep.">
        <title>Draft genome of Tanacetum cinerariifolium, the natural source of mosquito coil.</title>
        <authorList>
            <person name="Yamashiro T."/>
            <person name="Shiraishi A."/>
            <person name="Satake H."/>
            <person name="Nakayama K."/>
        </authorList>
    </citation>
    <scope>NUCLEOTIDE SEQUENCE</scope>
</reference>
<feature type="region of interest" description="Disordered" evidence="1">
    <location>
        <begin position="63"/>
        <end position="109"/>
    </location>
</feature>
<accession>A0A699UFG0</accession>
<feature type="compositionally biased region" description="Basic and acidic residues" evidence="1">
    <location>
        <begin position="98"/>
        <end position="109"/>
    </location>
</feature>
<feature type="compositionally biased region" description="Acidic residues" evidence="1">
    <location>
        <begin position="64"/>
        <end position="78"/>
    </location>
</feature>
<name>A0A699UFG0_TANCI</name>
<comment type="caution">
    <text evidence="2">The sequence shown here is derived from an EMBL/GenBank/DDBJ whole genome shotgun (WGS) entry which is preliminary data.</text>
</comment>
<gene>
    <name evidence="2" type="ORF">Tci_891957</name>
</gene>
<dbReference type="EMBL" id="BKCJ011318754">
    <property type="protein sequence ID" value="GFD19988.1"/>
    <property type="molecule type" value="Genomic_DNA"/>
</dbReference>
<evidence type="ECO:0000313" key="2">
    <source>
        <dbReference type="EMBL" id="GFD19988.1"/>
    </source>
</evidence>
<proteinExistence type="predicted"/>
<organism evidence="2">
    <name type="scientific">Tanacetum cinerariifolium</name>
    <name type="common">Dalmatian daisy</name>
    <name type="synonym">Chrysanthemum cinerariifolium</name>
    <dbReference type="NCBI Taxonomy" id="118510"/>
    <lineage>
        <taxon>Eukaryota</taxon>
        <taxon>Viridiplantae</taxon>
        <taxon>Streptophyta</taxon>
        <taxon>Embryophyta</taxon>
        <taxon>Tracheophyta</taxon>
        <taxon>Spermatophyta</taxon>
        <taxon>Magnoliopsida</taxon>
        <taxon>eudicotyledons</taxon>
        <taxon>Gunneridae</taxon>
        <taxon>Pentapetalae</taxon>
        <taxon>asterids</taxon>
        <taxon>campanulids</taxon>
        <taxon>Asterales</taxon>
        <taxon>Asteraceae</taxon>
        <taxon>Asteroideae</taxon>
        <taxon>Anthemideae</taxon>
        <taxon>Anthemidinae</taxon>
        <taxon>Tanacetum</taxon>
    </lineage>
</organism>
<dbReference type="AlphaFoldDB" id="A0A699UFG0"/>